<dbReference type="InterPro" id="IPR036188">
    <property type="entry name" value="FAD/NAD-bd_sf"/>
</dbReference>
<dbReference type="PANTHER" id="PTHR42949:SF3">
    <property type="entry name" value="ANAEROBIC GLYCEROL-3-PHOSPHATE DEHYDROGENASE SUBUNIT B"/>
    <property type="match status" value="1"/>
</dbReference>
<dbReference type="InterPro" id="IPR023753">
    <property type="entry name" value="FAD/NAD-binding_dom"/>
</dbReference>
<evidence type="ECO:0000313" key="4">
    <source>
        <dbReference type="EMBL" id="MCI0126247.1"/>
    </source>
</evidence>
<comment type="caution">
    <text evidence="4">The sequence shown here is derived from an EMBL/GenBank/DDBJ whole genome shotgun (WGS) entry which is preliminary data.</text>
</comment>
<evidence type="ECO:0000259" key="3">
    <source>
        <dbReference type="Pfam" id="PF07992"/>
    </source>
</evidence>
<feature type="region of interest" description="Disordered" evidence="2">
    <location>
        <begin position="1"/>
        <end position="20"/>
    </location>
</feature>
<keyword evidence="1" id="KW-0560">Oxidoreductase</keyword>
<dbReference type="InterPro" id="IPR051691">
    <property type="entry name" value="Metab_Enz_Cyan_OpOx_G3PDH"/>
</dbReference>
<name>A0AA41QJY5_9HYPH</name>
<dbReference type="AlphaFoldDB" id="A0AA41QJY5"/>
<proteinExistence type="predicted"/>
<dbReference type="PRINTS" id="PR00411">
    <property type="entry name" value="PNDRDTASEI"/>
</dbReference>
<dbReference type="PRINTS" id="PR00368">
    <property type="entry name" value="FADPNR"/>
</dbReference>
<organism evidence="4 5">
    <name type="scientific">Paradevosia shaoguanensis</name>
    <dbReference type="NCBI Taxonomy" id="1335043"/>
    <lineage>
        <taxon>Bacteria</taxon>
        <taxon>Pseudomonadati</taxon>
        <taxon>Pseudomonadota</taxon>
        <taxon>Alphaproteobacteria</taxon>
        <taxon>Hyphomicrobiales</taxon>
        <taxon>Devosiaceae</taxon>
        <taxon>Paradevosia</taxon>
    </lineage>
</organism>
<dbReference type="SUPFAM" id="SSF51905">
    <property type="entry name" value="FAD/NAD(P)-binding domain"/>
    <property type="match status" value="1"/>
</dbReference>
<dbReference type="InterPro" id="IPR042204">
    <property type="entry name" value="2Fe-2S-bd_N"/>
</dbReference>
<dbReference type="RefSeq" id="WP_281735202.1">
    <property type="nucleotide sequence ID" value="NZ_JAKETQ010000001.1"/>
</dbReference>
<protein>
    <submittedName>
        <fullName evidence="4">FAD-dependent oxidoreductase</fullName>
    </submittedName>
</protein>
<keyword evidence="5" id="KW-1185">Reference proteome</keyword>
<evidence type="ECO:0000313" key="5">
    <source>
        <dbReference type="Proteomes" id="UP001156140"/>
    </source>
</evidence>
<dbReference type="GO" id="GO:0016491">
    <property type="term" value="F:oxidoreductase activity"/>
    <property type="evidence" value="ECO:0007669"/>
    <property type="project" value="UniProtKB-KW"/>
</dbReference>
<feature type="domain" description="FAD/NAD(P)-binding" evidence="3">
    <location>
        <begin position="146"/>
        <end position="280"/>
    </location>
</feature>
<dbReference type="Pfam" id="PF13510">
    <property type="entry name" value="Fer2_4"/>
    <property type="match status" value="1"/>
</dbReference>
<reference evidence="4" key="1">
    <citation type="submission" date="2022-03" db="EMBL/GenBank/DDBJ databases">
        <title>The complete genome sequence of a Methyloterrigena soli.</title>
        <authorList>
            <person name="Zi Z."/>
        </authorList>
    </citation>
    <scope>NUCLEOTIDE SEQUENCE</scope>
    <source>
        <strain evidence="4">M48</strain>
    </source>
</reference>
<dbReference type="Pfam" id="PF07992">
    <property type="entry name" value="Pyr_redox_2"/>
    <property type="match status" value="1"/>
</dbReference>
<sequence length="654" mass="67742">MKGQPNRLQDSGSLAGSQIDRNSPLQFTVDGRTIAGFAGDTVLSALLASGVDTAGTHNGFPLALGERFAPFIAPAALAQEVGRALPMQRTPARDGEEFVTLGAHSAGGPFGLFGGARTTLGHRYDAGISRIAPWLDGEADAVIEAEIAIVGGGVAGLSAAVAAGQSGSSVILIERRQSLGGDARLFGSIEDEEPPDTIVPRLTTALSHLDNVTVLTRTEALSLGHGSVEAHQVLAGEDGISSRRLRITSPRIILASGAAERLPVFSGNRLPGVVGLAEAFDLADRFGVWLGRSSAFNTATSPAYRLAMLALDNGVSVARMSDTRLGPQSRFIEYSKAYGVPLSSGLVPLGVNLHRQGGLEITLSLQMENYARPEPTFTAGRFIVSGGWQPELALWLSAGGGAEWADGRLVATGSLPGIALAGAAAGYRSLSGCAQSGAAAVAAVFGRSAVPVFDIEIDALYESPDAPAFVSRQESEEAPGAYLDAGESLAQSPALPAPRRFSLFNRPRAESSLAQSAHPVTLGDLAASIALGIVPEAEAGEVARERCIVPRLLPRAVVQAASPANGCPPHLHGRFGPSQAVWRLMADDPRHFEAGNLLYSNTDGSDPLTAVGVILGQDGETGATALVGNGEANARLILRDLSRQVPVRLVEKVG</sequence>
<accession>A0AA41QJY5</accession>
<gene>
    <name evidence="4" type="ORF">ML536_05345</name>
</gene>
<dbReference type="PANTHER" id="PTHR42949">
    <property type="entry name" value="ANAEROBIC GLYCEROL-3-PHOSPHATE DEHYDROGENASE SUBUNIT B"/>
    <property type="match status" value="1"/>
</dbReference>
<dbReference type="Gene3D" id="3.50.50.60">
    <property type="entry name" value="FAD/NAD(P)-binding domain"/>
    <property type="match status" value="1"/>
</dbReference>
<evidence type="ECO:0000256" key="2">
    <source>
        <dbReference type="SAM" id="MobiDB-lite"/>
    </source>
</evidence>
<dbReference type="Proteomes" id="UP001156140">
    <property type="component" value="Unassembled WGS sequence"/>
</dbReference>
<dbReference type="Gene3D" id="3.10.20.440">
    <property type="entry name" value="2Fe-2S iron-sulphur cluster binding domain, sarcosine oxidase, alpha subunit, N-terminal domain"/>
    <property type="match status" value="1"/>
</dbReference>
<evidence type="ECO:0000256" key="1">
    <source>
        <dbReference type="ARBA" id="ARBA00023002"/>
    </source>
</evidence>
<dbReference type="EMBL" id="JALAZD010000001">
    <property type="protein sequence ID" value="MCI0126247.1"/>
    <property type="molecule type" value="Genomic_DNA"/>
</dbReference>